<keyword evidence="1" id="KW-0812">Transmembrane</keyword>
<reference evidence="3" key="1">
    <citation type="submission" date="2020-05" db="EMBL/GenBank/DDBJ databases">
        <authorList>
            <person name="Chiriac C."/>
            <person name="Salcher M."/>
            <person name="Ghai R."/>
            <person name="Kavagutti S V."/>
        </authorList>
    </citation>
    <scope>NUCLEOTIDE SEQUENCE</scope>
</reference>
<evidence type="ECO:0000313" key="5">
    <source>
        <dbReference type="EMBL" id="CAB4214762.1"/>
    </source>
</evidence>
<protein>
    <submittedName>
        <fullName evidence="3">Uncharacterized protein</fullName>
    </submittedName>
</protein>
<gene>
    <name evidence="2" type="ORF">UFOVP1107_7</name>
    <name evidence="3" type="ORF">UFOVP1171_29</name>
    <name evidence="4" type="ORF">UFOVP1375_44</name>
    <name evidence="5" type="ORF">UFOVP1471_2</name>
</gene>
<proteinExistence type="predicted"/>
<evidence type="ECO:0000313" key="3">
    <source>
        <dbReference type="EMBL" id="CAB4187936.1"/>
    </source>
</evidence>
<dbReference type="EMBL" id="LR797417">
    <property type="protein sequence ID" value="CAB4214762.1"/>
    <property type="molecule type" value="Genomic_DNA"/>
</dbReference>
<dbReference type="EMBL" id="LR797050">
    <property type="protein sequence ID" value="CAB4183694.1"/>
    <property type="molecule type" value="Genomic_DNA"/>
</dbReference>
<evidence type="ECO:0000313" key="2">
    <source>
        <dbReference type="EMBL" id="CAB4183694.1"/>
    </source>
</evidence>
<sequence length="77" mass="8463">MKRDLQDFAGLLAGLVSIVIVTIMFVAVSQYVAGVAWRAGLVSVPAQWTIYAVSFLACVCVVFSLVGRVADGRWWWK</sequence>
<evidence type="ECO:0000256" key="1">
    <source>
        <dbReference type="SAM" id="Phobius"/>
    </source>
</evidence>
<name>A0A6J5QZU2_9CAUD</name>
<dbReference type="EMBL" id="LR797324">
    <property type="protein sequence ID" value="CAB4202901.1"/>
    <property type="molecule type" value="Genomic_DNA"/>
</dbReference>
<keyword evidence="1" id="KW-1133">Transmembrane helix</keyword>
<feature type="transmembrane region" description="Helical" evidence="1">
    <location>
        <begin position="7"/>
        <end position="28"/>
    </location>
</feature>
<keyword evidence="1" id="KW-0472">Membrane</keyword>
<accession>A0A6J5QZU2</accession>
<evidence type="ECO:0000313" key="4">
    <source>
        <dbReference type="EMBL" id="CAB4202901.1"/>
    </source>
</evidence>
<dbReference type="EMBL" id="LR797118">
    <property type="protein sequence ID" value="CAB4187936.1"/>
    <property type="molecule type" value="Genomic_DNA"/>
</dbReference>
<organism evidence="3">
    <name type="scientific">uncultured Caudovirales phage</name>
    <dbReference type="NCBI Taxonomy" id="2100421"/>
    <lineage>
        <taxon>Viruses</taxon>
        <taxon>Duplodnaviria</taxon>
        <taxon>Heunggongvirae</taxon>
        <taxon>Uroviricota</taxon>
        <taxon>Caudoviricetes</taxon>
        <taxon>Peduoviridae</taxon>
        <taxon>Maltschvirus</taxon>
        <taxon>Maltschvirus maltsch</taxon>
    </lineage>
</organism>
<feature type="transmembrane region" description="Helical" evidence="1">
    <location>
        <begin position="48"/>
        <end position="70"/>
    </location>
</feature>